<protein>
    <submittedName>
        <fullName evidence="1">Uncharacterized protein</fullName>
    </submittedName>
</protein>
<proteinExistence type="predicted"/>
<keyword evidence="2" id="KW-1185">Reference proteome</keyword>
<dbReference type="AlphaFoldDB" id="A0A8C5UJG3"/>
<dbReference type="Ensembl" id="ENSMCST00000023500.1">
    <property type="protein sequence ID" value="ENSMCSP00000022921.1"/>
    <property type="gene ID" value="ENSMCSG00000015943.1"/>
</dbReference>
<organism evidence="1 2">
    <name type="scientific">Malurus cyaneus samueli</name>
    <dbReference type="NCBI Taxonomy" id="2593467"/>
    <lineage>
        <taxon>Eukaryota</taxon>
        <taxon>Metazoa</taxon>
        <taxon>Chordata</taxon>
        <taxon>Craniata</taxon>
        <taxon>Vertebrata</taxon>
        <taxon>Euteleostomi</taxon>
        <taxon>Archelosauria</taxon>
        <taxon>Archosauria</taxon>
        <taxon>Dinosauria</taxon>
        <taxon>Saurischia</taxon>
        <taxon>Theropoda</taxon>
        <taxon>Coelurosauria</taxon>
        <taxon>Aves</taxon>
        <taxon>Neognathae</taxon>
        <taxon>Neoaves</taxon>
        <taxon>Telluraves</taxon>
        <taxon>Australaves</taxon>
        <taxon>Passeriformes</taxon>
        <taxon>Meliphagoidea</taxon>
        <taxon>Maluridae</taxon>
        <taxon>Malurus</taxon>
    </lineage>
</organism>
<reference evidence="1" key="1">
    <citation type="submission" date="2025-08" db="UniProtKB">
        <authorList>
            <consortium name="Ensembl"/>
        </authorList>
    </citation>
    <scope>IDENTIFICATION</scope>
</reference>
<reference evidence="1" key="2">
    <citation type="submission" date="2025-09" db="UniProtKB">
        <authorList>
            <consortium name="Ensembl"/>
        </authorList>
    </citation>
    <scope>IDENTIFICATION</scope>
</reference>
<evidence type="ECO:0000313" key="2">
    <source>
        <dbReference type="Proteomes" id="UP000694560"/>
    </source>
</evidence>
<name>A0A8C5UJG3_9PASS</name>
<dbReference type="Proteomes" id="UP000694560">
    <property type="component" value="Unplaced"/>
</dbReference>
<accession>A0A8C5UJG3</accession>
<sequence>RGGTERVRPRPPGLWCGCRDVTTTPRGTNLTCPNWTGRLFFQFSNWKGQNKFLLIVPFFFILSLKHSP</sequence>
<evidence type="ECO:0000313" key="1">
    <source>
        <dbReference type="Ensembl" id="ENSMCSP00000022921.1"/>
    </source>
</evidence>